<keyword evidence="2" id="KW-1185">Reference proteome</keyword>
<sequence>MIIIQFAVLYTMQIIIKSSICLNVIDLPLDAYYVKRPIQNKISFRASDIDAEPPPQKLSTASPTLSPMTSTPVSPSTSQTTSPPIHPILNIRRYWLVNEKPQKKIYLKANQGYEDEKDVTLKSKISLLVNQTMEDGHKKMQEIESLKEKYRDQKPYRIGFVLSLIKKSRDVLNELFNVAVKHRDEWKALEQLKIFELIVHTNVDTTNLLRQLVDIHLGNSTSSLPDPTQKGRNG</sequence>
<name>A0A9J7EKJ2_SPOLT</name>
<dbReference type="AlphaFoldDB" id="A0A9J7EKJ2"/>
<evidence type="ECO:0000313" key="3">
    <source>
        <dbReference type="RefSeq" id="XP_022830361.1"/>
    </source>
</evidence>
<organism evidence="2 3">
    <name type="scientific">Spodoptera litura</name>
    <name type="common">Asian cotton leafworm</name>
    <dbReference type="NCBI Taxonomy" id="69820"/>
    <lineage>
        <taxon>Eukaryota</taxon>
        <taxon>Metazoa</taxon>
        <taxon>Ecdysozoa</taxon>
        <taxon>Arthropoda</taxon>
        <taxon>Hexapoda</taxon>
        <taxon>Insecta</taxon>
        <taxon>Pterygota</taxon>
        <taxon>Neoptera</taxon>
        <taxon>Endopterygota</taxon>
        <taxon>Lepidoptera</taxon>
        <taxon>Glossata</taxon>
        <taxon>Ditrysia</taxon>
        <taxon>Noctuoidea</taxon>
        <taxon>Noctuidae</taxon>
        <taxon>Amphipyrinae</taxon>
        <taxon>Spodoptera</taxon>
    </lineage>
</organism>
<dbReference type="RefSeq" id="XP_022830361.1">
    <property type="nucleotide sequence ID" value="XM_022974593.1"/>
</dbReference>
<dbReference type="Proteomes" id="UP000301870">
    <property type="component" value="Chromosome 28"/>
</dbReference>
<accession>A0A9J7EKJ2</accession>
<feature type="region of interest" description="Disordered" evidence="1">
    <location>
        <begin position="49"/>
        <end position="85"/>
    </location>
</feature>
<feature type="compositionally biased region" description="Low complexity" evidence="1">
    <location>
        <begin position="59"/>
        <end position="83"/>
    </location>
</feature>
<proteinExistence type="predicted"/>
<dbReference type="KEGG" id="sliu:111359144"/>
<dbReference type="OrthoDB" id="7379444at2759"/>
<dbReference type="GeneID" id="111359144"/>
<reference evidence="3" key="1">
    <citation type="submission" date="2025-08" db="UniProtKB">
        <authorList>
            <consortium name="RefSeq"/>
        </authorList>
    </citation>
    <scope>IDENTIFICATION</scope>
    <source>
        <strain evidence="3">Ishihara</strain>
        <tissue evidence="3">Whole body</tissue>
    </source>
</reference>
<evidence type="ECO:0000313" key="2">
    <source>
        <dbReference type="Proteomes" id="UP000301870"/>
    </source>
</evidence>
<evidence type="ECO:0000256" key="1">
    <source>
        <dbReference type="SAM" id="MobiDB-lite"/>
    </source>
</evidence>
<protein>
    <submittedName>
        <fullName evidence="3">Uncharacterized protein LOC111359144</fullName>
    </submittedName>
</protein>
<gene>
    <name evidence="3" type="primary">LOC111359144</name>
</gene>